<evidence type="ECO:0000256" key="3">
    <source>
        <dbReference type="ARBA" id="ARBA00023163"/>
    </source>
</evidence>
<organism evidence="5 6">
    <name type="scientific">Amygdalobacter nucleatus</name>
    <dbReference type="NCBI Taxonomy" id="3029274"/>
    <lineage>
        <taxon>Bacteria</taxon>
        <taxon>Bacillati</taxon>
        <taxon>Bacillota</taxon>
        <taxon>Clostridia</taxon>
        <taxon>Eubacteriales</taxon>
        <taxon>Oscillospiraceae</taxon>
        <taxon>Amygdalobacter</taxon>
    </lineage>
</organism>
<evidence type="ECO:0000259" key="4">
    <source>
        <dbReference type="PROSITE" id="PS01124"/>
    </source>
</evidence>
<comment type="caution">
    <text evidence="5">The sequence shown here is derived from an EMBL/GenBank/DDBJ whole genome shotgun (WGS) entry which is preliminary data.</text>
</comment>
<dbReference type="InterPro" id="IPR020449">
    <property type="entry name" value="Tscrpt_reg_AraC-type_HTH"/>
</dbReference>
<dbReference type="PRINTS" id="PR00032">
    <property type="entry name" value="HTHARAC"/>
</dbReference>
<evidence type="ECO:0000256" key="1">
    <source>
        <dbReference type="ARBA" id="ARBA00023015"/>
    </source>
</evidence>
<dbReference type="PANTHER" id="PTHR43280:SF2">
    <property type="entry name" value="HTH-TYPE TRANSCRIPTIONAL REGULATOR EXSA"/>
    <property type="match status" value="1"/>
</dbReference>
<dbReference type="SMART" id="SM00342">
    <property type="entry name" value="HTH_ARAC"/>
    <property type="match status" value="1"/>
</dbReference>
<keyword evidence="6" id="KW-1185">Reference proteome</keyword>
<gene>
    <name evidence="5" type="ORF">HMPREF1872_00726</name>
</gene>
<dbReference type="PROSITE" id="PS01124">
    <property type="entry name" value="HTH_ARAC_FAMILY_2"/>
    <property type="match status" value="1"/>
</dbReference>
<dbReference type="InterPro" id="IPR009057">
    <property type="entry name" value="Homeodomain-like_sf"/>
</dbReference>
<proteinExistence type="predicted"/>
<evidence type="ECO:0000313" key="5">
    <source>
        <dbReference type="EMBL" id="KXB41240.1"/>
    </source>
</evidence>
<dbReference type="GO" id="GO:0043565">
    <property type="term" value="F:sequence-specific DNA binding"/>
    <property type="evidence" value="ECO:0007669"/>
    <property type="project" value="InterPro"/>
</dbReference>
<dbReference type="AlphaFoldDB" id="A0A133YDG7"/>
<keyword evidence="1" id="KW-0805">Transcription regulation</keyword>
<dbReference type="STRING" id="1497955.HMPREF1872_00726"/>
<dbReference type="Pfam" id="PF12833">
    <property type="entry name" value="HTH_18"/>
    <property type="match status" value="1"/>
</dbReference>
<evidence type="ECO:0000313" key="6">
    <source>
        <dbReference type="Proteomes" id="UP000070080"/>
    </source>
</evidence>
<dbReference type="Proteomes" id="UP000070080">
    <property type="component" value="Unassembled WGS sequence"/>
</dbReference>
<protein>
    <submittedName>
        <fullName evidence="5">Transcriptional regulator, AraC family</fullName>
    </submittedName>
</protein>
<dbReference type="PANTHER" id="PTHR43280">
    <property type="entry name" value="ARAC-FAMILY TRANSCRIPTIONAL REGULATOR"/>
    <property type="match status" value="1"/>
</dbReference>
<feature type="domain" description="HTH araC/xylS-type" evidence="4">
    <location>
        <begin position="1"/>
        <end position="56"/>
    </location>
</feature>
<dbReference type="SUPFAM" id="SSF46689">
    <property type="entry name" value="Homeodomain-like"/>
    <property type="match status" value="1"/>
</dbReference>
<dbReference type="EMBL" id="LSCV01000019">
    <property type="protein sequence ID" value="KXB41240.1"/>
    <property type="molecule type" value="Genomic_DNA"/>
</dbReference>
<dbReference type="InterPro" id="IPR018060">
    <property type="entry name" value="HTH_AraC"/>
</dbReference>
<accession>A0A133YDG7</accession>
<evidence type="ECO:0000256" key="2">
    <source>
        <dbReference type="ARBA" id="ARBA00023125"/>
    </source>
</evidence>
<dbReference type="Gene3D" id="1.10.10.60">
    <property type="entry name" value="Homeodomain-like"/>
    <property type="match status" value="1"/>
</dbReference>
<keyword evidence="3" id="KW-0804">Transcription</keyword>
<reference evidence="6" key="1">
    <citation type="submission" date="2016-01" db="EMBL/GenBank/DDBJ databases">
        <authorList>
            <person name="Mitreva M."/>
            <person name="Pepin K.H."/>
            <person name="Mihindukulasuriya K.A."/>
            <person name="Fulton R."/>
            <person name="Fronick C."/>
            <person name="O'Laughlin M."/>
            <person name="Miner T."/>
            <person name="Herter B."/>
            <person name="Rosa B.A."/>
            <person name="Cordes M."/>
            <person name="Tomlinson C."/>
            <person name="Wollam A."/>
            <person name="Palsikar V.B."/>
            <person name="Mardis E.R."/>
            <person name="Wilson R.K."/>
        </authorList>
    </citation>
    <scope>NUCLEOTIDE SEQUENCE [LARGE SCALE GENOMIC DNA]</scope>
    <source>
        <strain evidence="6">KA00274</strain>
    </source>
</reference>
<name>A0A133YDG7_9FIRM</name>
<keyword evidence="2" id="KW-0238">DNA-binding</keyword>
<sequence length="59" mass="7026">MEYITNLRMEKARELLLGTDWLIKDIAKEVGYANALYFSRVFKQTFNVSPQVFRQRNIV</sequence>
<dbReference type="GO" id="GO:0003700">
    <property type="term" value="F:DNA-binding transcription factor activity"/>
    <property type="evidence" value="ECO:0007669"/>
    <property type="project" value="InterPro"/>
</dbReference>